<protein>
    <submittedName>
        <fullName evidence="1">Uncharacterized protein</fullName>
    </submittedName>
</protein>
<sequence>MGYFRHITVDSLPVEGVNIAIDENRAALRFLQSVPKEDLPQHWTRCEASQLLTTEELGRPHFDPASIKTFYKIEEVFWVVTNEIILDKTVPEYQRIWTPGVHFAFYFDPSRGLKIDPIGALAGVSQRNTAELIRHLGGIWCFDMWVRNPQAPLTECARSITTAPTTLFISNLEDLGVIQSAEYVMQGGRSKWLSLSYKLTPDHDEIDPDGTVFYTFEVLDGKTREVAEDVSWDGWRIEAVDGYAPHKRVSVTNGRGRFRVTALGLNSGESMRVKVGHRFNPSLVEAIVRIK</sequence>
<evidence type="ECO:0000313" key="2">
    <source>
        <dbReference type="Proteomes" id="UP000811365"/>
    </source>
</evidence>
<dbReference type="Proteomes" id="UP000811365">
    <property type="component" value="Unassembled WGS sequence"/>
</dbReference>
<accession>A0A9E1GKW5</accession>
<reference evidence="1" key="1">
    <citation type="submission" date="2021-02" db="EMBL/GenBank/DDBJ databases">
        <title>Infant gut strain persistence is associated with maternal origin, phylogeny, and functional potential including surface adhesion and iron acquisition.</title>
        <authorList>
            <person name="Lou Y.C."/>
        </authorList>
    </citation>
    <scope>NUCLEOTIDE SEQUENCE</scope>
    <source>
        <strain evidence="1">L2_039_000G1_dasL2_039_000G1_maxbin2.maxbin.077</strain>
    </source>
</reference>
<organism evidence="1 2">
    <name type="scientific">Faecalibacterium prausnitzii</name>
    <dbReference type="NCBI Taxonomy" id="853"/>
    <lineage>
        <taxon>Bacteria</taxon>
        <taxon>Bacillati</taxon>
        <taxon>Bacillota</taxon>
        <taxon>Clostridia</taxon>
        <taxon>Eubacteriales</taxon>
        <taxon>Oscillospiraceae</taxon>
        <taxon>Faecalibacterium</taxon>
    </lineage>
</organism>
<dbReference type="EMBL" id="JAGZYH010000029">
    <property type="protein sequence ID" value="MBS6622211.1"/>
    <property type="molecule type" value="Genomic_DNA"/>
</dbReference>
<name>A0A9E1GKW5_9FIRM</name>
<proteinExistence type="predicted"/>
<dbReference type="AlphaFoldDB" id="A0A9E1GKW5"/>
<comment type="caution">
    <text evidence="1">The sequence shown here is derived from an EMBL/GenBank/DDBJ whole genome shotgun (WGS) entry which is preliminary data.</text>
</comment>
<evidence type="ECO:0000313" key="1">
    <source>
        <dbReference type="EMBL" id="MBS6622211.1"/>
    </source>
</evidence>
<gene>
    <name evidence="1" type="ORF">KH315_08645</name>
</gene>